<gene>
    <name evidence="1" type="ORF">JI723_14005</name>
</gene>
<evidence type="ECO:0000313" key="1">
    <source>
        <dbReference type="EMBL" id="QQO61377.1"/>
    </source>
</evidence>
<proteinExistence type="predicted"/>
<dbReference type="RefSeq" id="WP_272580972.1">
    <property type="nucleotide sequence ID" value="NZ_CP067099.1"/>
</dbReference>
<evidence type="ECO:0008006" key="3">
    <source>
        <dbReference type="Google" id="ProtNLM"/>
    </source>
</evidence>
<sequence length="93" mass="10711">MKDEHNTIVALDKIGRKRIVIGNLNEPNNAIIINELSKHSESDEFKWSYLDEAIAQLWETFSLTQQEAIKDVIQRYRNEVFSLECSINEGTAS</sequence>
<organism evidence="1 2">
    <name type="scientific">Providencia manganoxydans</name>
    <dbReference type="NCBI Taxonomy" id="2923283"/>
    <lineage>
        <taxon>Bacteria</taxon>
        <taxon>Pseudomonadati</taxon>
        <taxon>Pseudomonadota</taxon>
        <taxon>Gammaproteobacteria</taxon>
        <taxon>Enterobacterales</taxon>
        <taxon>Morganellaceae</taxon>
        <taxon>Providencia</taxon>
    </lineage>
</organism>
<dbReference type="GeneID" id="92279852"/>
<dbReference type="EMBL" id="CP067099">
    <property type="protein sequence ID" value="QQO61377.1"/>
    <property type="molecule type" value="Genomic_DNA"/>
</dbReference>
<evidence type="ECO:0000313" key="2">
    <source>
        <dbReference type="Proteomes" id="UP000596157"/>
    </source>
</evidence>
<accession>A0ABX7ACG7</accession>
<dbReference type="Proteomes" id="UP000596157">
    <property type="component" value="Chromosome"/>
</dbReference>
<protein>
    <recommendedName>
        <fullName evidence="3">PqqD family protein</fullName>
    </recommendedName>
</protein>
<keyword evidence="2" id="KW-1185">Reference proteome</keyword>
<name>A0ABX7ACG7_9GAMM</name>
<reference evidence="2" key="1">
    <citation type="submission" date="2021-01" db="EMBL/GenBank/DDBJ databases">
        <title>Providencia vermicola LLDRA6, a soil-borne Mn(II)-oxidizing bacterium, exploits a strategy of superoxide production coupled to hydrogen peroxide consumption to generate Mn oxides, as revealed by transcriptional up-regulation of genes for phenylacetic acid catabolism.</title>
        <authorList>
            <person name="Chen S."/>
            <person name="Ding Z."/>
            <person name="Chen J."/>
            <person name="Luo J."/>
            <person name="Ruan X."/>
            <person name="Li Z."/>
            <person name="Liao F."/>
            <person name="He J."/>
            <person name="Li D."/>
        </authorList>
    </citation>
    <scope>NUCLEOTIDE SEQUENCE [LARGE SCALE GENOMIC DNA]</scope>
    <source>
        <strain evidence="2">LLDRA6</strain>
    </source>
</reference>